<keyword evidence="14 21" id="KW-0067">ATP-binding</keyword>
<dbReference type="Proteomes" id="UP000295252">
    <property type="component" value="Chromosome III"/>
</dbReference>
<evidence type="ECO:0000256" key="17">
    <source>
        <dbReference type="ARBA" id="ARBA00023170"/>
    </source>
</evidence>
<evidence type="ECO:0000256" key="23">
    <source>
        <dbReference type="SAM" id="SignalP"/>
    </source>
</evidence>
<dbReference type="GO" id="GO:0031347">
    <property type="term" value="P:regulation of defense response"/>
    <property type="evidence" value="ECO:0007669"/>
    <property type="project" value="EnsemblPlants"/>
</dbReference>
<dbReference type="Gramene" id="CDP07970">
    <property type="protein sequence ID" value="CDP07970"/>
    <property type="gene ID" value="GSCOC_T00025524001"/>
</dbReference>
<feature type="binding site" evidence="21">
    <location>
        <position position="762"/>
    </location>
    <ligand>
        <name>ATP</name>
        <dbReference type="ChEBI" id="CHEBI:30616"/>
    </ligand>
</feature>
<evidence type="ECO:0000256" key="18">
    <source>
        <dbReference type="ARBA" id="ARBA00023180"/>
    </source>
</evidence>
<proteinExistence type="inferred from homology"/>
<dbReference type="FunFam" id="3.80.10.10:FF:000041">
    <property type="entry name" value="LRR receptor-like serine/threonine-protein kinase ERECTA"/>
    <property type="match status" value="1"/>
</dbReference>
<dbReference type="FunFam" id="1.10.510.10:FF:000309">
    <property type="entry name" value="Leucine-rich repeat receptor-like protein kinase"/>
    <property type="match status" value="1"/>
</dbReference>
<dbReference type="STRING" id="49390.A0A068UHC7"/>
<comment type="similarity">
    <text evidence="2">Belongs to the protein kinase superfamily. Ser/Thr protein kinase family.</text>
</comment>
<evidence type="ECO:0000256" key="6">
    <source>
        <dbReference type="ARBA" id="ARBA00022527"/>
    </source>
</evidence>
<dbReference type="InterPro" id="IPR050647">
    <property type="entry name" value="Plant_LRR-RLKs"/>
</dbReference>
<dbReference type="FunFam" id="3.80.10.10:FF:000213">
    <property type="entry name" value="Tyrosine-sulfated glycopeptide receptor 1"/>
    <property type="match status" value="1"/>
</dbReference>
<evidence type="ECO:0000259" key="24">
    <source>
        <dbReference type="PROSITE" id="PS50011"/>
    </source>
</evidence>
<evidence type="ECO:0000256" key="5">
    <source>
        <dbReference type="ARBA" id="ARBA00022475"/>
    </source>
</evidence>
<keyword evidence="9 22" id="KW-0812">Transmembrane</keyword>
<dbReference type="EC" id="2.7.11.1" evidence="4"/>
<dbReference type="InterPro" id="IPR003591">
    <property type="entry name" value="Leu-rich_rpt_typical-subtyp"/>
</dbReference>
<feature type="transmembrane region" description="Helical" evidence="22">
    <location>
        <begin position="658"/>
        <end position="684"/>
    </location>
</feature>
<keyword evidence="26" id="KW-1185">Reference proteome</keyword>
<dbReference type="FunFam" id="3.30.200.20:FF:000260">
    <property type="entry name" value="LRR receptor-like serine/threonine-protein kinase RPK2"/>
    <property type="match status" value="1"/>
</dbReference>
<evidence type="ECO:0000256" key="9">
    <source>
        <dbReference type="ARBA" id="ARBA00022692"/>
    </source>
</evidence>
<dbReference type="PROSITE" id="PS50011">
    <property type="entry name" value="PROTEIN_KINASE_DOM"/>
    <property type="match status" value="1"/>
</dbReference>
<evidence type="ECO:0000256" key="7">
    <source>
        <dbReference type="ARBA" id="ARBA00022614"/>
    </source>
</evidence>
<dbReference type="PhylomeDB" id="A0A068UHC7"/>
<dbReference type="FunFam" id="3.80.10.10:FF:000400">
    <property type="entry name" value="Nuclear pore complex protein NUP107"/>
    <property type="match status" value="1"/>
</dbReference>
<evidence type="ECO:0000256" key="4">
    <source>
        <dbReference type="ARBA" id="ARBA00012513"/>
    </source>
</evidence>
<dbReference type="SUPFAM" id="SSF56112">
    <property type="entry name" value="Protein kinase-like (PK-like)"/>
    <property type="match status" value="1"/>
</dbReference>
<dbReference type="Pfam" id="PF08263">
    <property type="entry name" value="LRRNT_2"/>
    <property type="match status" value="1"/>
</dbReference>
<dbReference type="GO" id="GO:0005886">
    <property type="term" value="C:plasma membrane"/>
    <property type="evidence" value="ECO:0007669"/>
    <property type="project" value="UniProtKB-SubCell"/>
</dbReference>
<dbReference type="InterPro" id="IPR001611">
    <property type="entry name" value="Leu-rich_rpt"/>
</dbReference>
<keyword evidence="13" id="KW-0418">Kinase</keyword>
<dbReference type="Pfam" id="PF13855">
    <property type="entry name" value="LRR_8"/>
    <property type="match status" value="2"/>
</dbReference>
<keyword evidence="10 23" id="KW-0732">Signal</keyword>
<dbReference type="Gene3D" id="1.10.510.10">
    <property type="entry name" value="Transferase(Phosphotransferase) domain 1"/>
    <property type="match status" value="1"/>
</dbReference>
<dbReference type="GO" id="GO:0004383">
    <property type="term" value="F:guanylate cyclase activity"/>
    <property type="evidence" value="ECO:0007669"/>
    <property type="project" value="EnsemblPlants"/>
</dbReference>
<dbReference type="Gene3D" id="3.30.200.20">
    <property type="entry name" value="Phosphorylase Kinase, domain 1"/>
    <property type="match status" value="1"/>
</dbReference>
<dbReference type="InParanoid" id="A0A068UHC7"/>
<dbReference type="FunCoup" id="A0A068UHC7">
    <property type="interactions" value="908"/>
</dbReference>
<dbReference type="PROSITE" id="PS00108">
    <property type="entry name" value="PROTEIN_KINASE_ST"/>
    <property type="match status" value="1"/>
</dbReference>
<evidence type="ECO:0000256" key="2">
    <source>
        <dbReference type="ARBA" id="ARBA00008684"/>
    </source>
</evidence>
<evidence type="ECO:0000256" key="22">
    <source>
        <dbReference type="SAM" id="Phobius"/>
    </source>
</evidence>
<comment type="catalytic activity">
    <reaction evidence="20">
        <text>L-seryl-[protein] + ATP = O-phospho-L-seryl-[protein] + ADP + H(+)</text>
        <dbReference type="Rhea" id="RHEA:17989"/>
        <dbReference type="Rhea" id="RHEA-COMP:9863"/>
        <dbReference type="Rhea" id="RHEA-COMP:11604"/>
        <dbReference type="ChEBI" id="CHEBI:15378"/>
        <dbReference type="ChEBI" id="CHEBI:29999"/>
        <dbReference type="ChEBI" id="CHEBI:30616"/>
        <dbReference type="ChEBI" id="CHEBI:83421"/>
        <dbReference type="ChEBI" id="CHEBI:456216"/>
        <dbReference type="EC" id="2.7.11.1"/>
    </reaction>
</comment>
<dbReference type="PRINTS" id="PR00019">
    <property type="entry name" value="LEURICHRPT"/>
</dbReference>
<dbReference type="GO" id="GO:0004674">
    <property type="term" value="F:protein serine/threonine kinase activity"/>
    <property type="evidence" value="ECO:0007669"/>
    <property type="project" value="UniProtKB-KW"/>
</dbReference>
<comment type="similarity">
    <text evidence="3">Belongs to the RLP family.</text>
</comment>
<evidence type="ECO:0000313" key="25">
    <source>
        <dbReference type="EMBL" id="CDP07970.1"/>
    </source>
</evidence>
<dbReference type="InterPro" id="IPR032675">
    <property type="entry name" value="LRR_dom_sf"/>
</dbReference>
<evidence type="ECO:0000256" key="14">
    <source>
        <dbReference type="ARBA" id="ARBA00022840"/>
    </source>
</evidence>
<dbReference type="GO" id="GO:0033612">
    <property type="term" value="F:receptor serine/threonine kinase binding"/>
    <property type="evidence" value="ECO:0007669"/>
    <property type="project" value="TreeGrafter"/>
</dbReference>
<dbReference type="SMART" id="SM00220">
    <property type="entry name" value="S_TKc"/>
    <property type="match status" value="1"/>
</dbReference>
<keyword evidence="17" id="KW-0675">Receptor</keyword>
<evidence type="ECO:0000256" key="11">
    <source>
        <dbReference type="ARBA" id="ARBA00022737"/>
    </source>
</evidence>
<evidence type="ECO:0000256" key="15">
    <source>
        <dbReference type="ARBA" id="ARBA00022989"/>
    </source>
</evidence>
<evidence type="ECO:0000256" key="21">
    <source>
        <dbReference type="PROSITE-ProRule" id="PRU10141"/>
    </source>
</evidence>
<keyword evidence="12 21" id="KW-0547">Nucleotide-binding</keyword>
<protein>
    <recommendedName>
        <fullName evidence="4">non-specific serine/threonine protein kinase</fullName>
        <ecNumber evidence="4">2.7.11.1</ecNumber>
    </recommendedName>
</protein>
<evidence type="ECO:0000256" key="20">
    <source>
        <dbReference type="ARBA" id="ARBA00048679"/>
    </source>
</evidence>
<organism evidence="25 26">
    <name type="scientific">Coffea canephora</name>
    <name type="common">Robusta coffee</name>
    <dbReference type="NCBI Taxonomy" id="49390"/>
    <lineage>
        <taxon>Eukaryota</taxon>
        <taxon>Viridiplantae</taxon>
        <taxon>Streptophyta</taxon>
        <taxon>Embryophyta</taxon>
        <taxon>Tracheophyta</taxon>
        <taxon>Spermatophyta</taxon>
        <taxon>Magnoliopsida</taxon>
        <taxon>eudicotyledons</taxon>
        <taxon>Gunneridae</taxon>
        <taxon>Pentapetalae</taxon>
        <taxon>asterids</taxon>
        <taxon>lamiids</taxon>
        <taxon>Gentianales</taxon>
        <taxon>Rubiaceae</taxon>
        <taxon>Ixoroideae</taxon>
        <taxon>Gardenieae complex</taxon>
        <taxon>Bertiereae - Coffeeae clade</taxon>
        <taxon>Coffeeae</taxon>
        <taxon>Coffea</taxon>
    </lineage>
</organism>
<reference evidence="26" key="1">
    <citation type="journal article" date="2014" name="Science">
        <title>The coffee genome provides insight into the convergent evolution of caffeine biosynthesis.</title>
        <authorList>
            <person name="Denoeud F."/>
            <person name="Carretero-Paulet L."/>
            <person name="Dereeper A."/>
            <person name="Droc G."/>
            <person name="Guyot R."/>
            <person name="Pietrella M."/>
            <person name="Zheng C."/>
            <person name="Alberti A."/>
            <person name="Anthony F."/>
            <person name="Aprea G."/>
            <person name="Aury J.M."/>
            <person name="Bento P."/>
            <person name="Bernard M."/>
            <person name="Bocs S."/>
            <person name="Campa C."/>
            <person name="Cenci A."/>
            <person name="Combes M.C."/>
            <person name="Crouzillat D."/>
            <person name="Da Silva C."/>
            <person name="Daddiego L."/>
            <person name="De Bellis F."/>
            <person name="Dussert S."/>
            <person name="Garsmeur O."/>
            <person name="Gayraud T."/>
            <person name="Guignon V."/>
            <person name="Jahn K."/>
            <person name="Jamilloux V."/>
            <person name="Joet T."/>
            <person name="Labadie K."/>
            <person name="Lan T."/>
            <person name="Leclercq J."/>
            <person name="Lepelley M."/>
            <person name="Leroy T."/>
            <person name="Li L.T."/>
            <person name="Librado P."/>
            <person name="Lopez L."/>
            <person name="Munoz A."/>
            <person name="Noel B."/>
            <person name="Pallavicini A."/>
            <person name="Perrotta G."/>
            <person name="Poncet V."/>
            <person name="Pot D."/>
            <person name="Priyono X."/>
            <person name="Rigoreau M."/>
            <person name="Rouard M."/>
            <person name="Rozas J."/>
            <person name="Tranchant-Dubreuil C."/>
            <person name="VanBuren R."/>
            <person name="Zhang Q."/>
            <person name="Andrade A.C."/>
            <person name="Argout X."/>
            <person name="Bertrand B."/>
            <person name="de Kochko A."/>
            <person name="Graziosi G."/>
            <person name="Henry R.J."/>
            <person name="Jayarama X."/>
            <person name="Ming R."/>
            <person name="Nagai C."/>
            <person name="Rounsley S."/>
            <person name="Sankoff D."/>
            <person name="Giuliano G."/>
            <person name="Albert V.A."/>
            <person name="Wincker P."/>
            <person name="Lashermes P."/>
        </authorList>
    </citation>
    <scope>NUCLEOTIDE SEQUENCE [LARGE SCALE GENOMIC DNA]</scope>
    <source>
        <strain evidence="26">cv. DH200-94</strain>
    </source>
</reference>
<dbReference type="AlphaFoldDB" id="A0A068UHC7"/>
<dbReference type="GO" id="GO:0045087">
    <property type="term" value="P:innate immune response"/>
    <property type="evidence" value="ECO:0007669"/>
    <property type="project" value="EnsemblPlants"/>
</dbReference>
<feature type="chain" id="PRO_5001657978" description="non-specific serine/threonine protein kinase" evidence="23">
    <location>
        <begin position="23"/>
        <end position="1017"/>
    </location>
</feature>
<dbReference type="OrthoDB" id="676979at2759"/>
<evidence type="ECO:0000256" key="3">
    <source>
        <dbReference type="ARBA" id="ARBA00009592"/>
    </source>
</evidence>
<keyword evidence="7" id="KW-0433">Leucine-rich repeat</keyword>
<evidence type="ECO:0000256" key="10">
    <source>
        <dbReference type="ARBA" id="ARBA00022729"/>
    </source>
</evidence>
<keyword evidence="16 22" id="KW-0472">Membrane</keyword>
<name>A0A068UHC7_COFCA</name>
<evidence type="ECO:0000256" key="19">
    <source>
        <dbReference type="ARBA" id="ARBA00047899"/>
    </source>
</evidence>
<dbReference type="GO" id="GO:0001653">
    <property type="term" value="F:peptide receptor activity"/>
    <property type="evidence" value="ECO:0007669"/>
    <property type="project" value="EnsemblPlants"/>
</dbReference>
<dbReference type="PANTHER" id="PTHR48056:SF18">
    <property type="entry name" value="NON-SPECIFIC SERINE_THREONINE PROTEIN KINASE"/>
    <property type="match status" value="1"/>
</dbReference>
<evidence type="ECO:0000256" key="8">
    <source>
        <dbReference type="ARBA" id="ARBA00022679"/>
    </source>
</evidence>
<keyword evidence="15 22" id="KW-1133">Transmembrane helix</keyword>
<accession>A0A068UHC7</accession>
<keyword evidence="18" id="KW-0325">Glycoprotein</keyword>
<keyword evidence="8" id="KW-0808">Transferase</keyword>
<evidence type="ECO:0000256" key="13">
    <source>
        <dbReference type="ARBA" id="ARBA00022777"/>
    </source>
</evidence>
<dbReference type="SMART" id="SM00369">
    <property type="entry name" value="LRR_TYP"/>
    <property type="match status" value="7"/>
</dbReference>
<comment type="catalytic activity">
    <reaction evidence="19">
        <text>L-threonyl-[protein] + ATP = O-phospho-L-threonyl-[protein] + ADP + H(+)</text>
        <dbReference type="Rhea" id="RHEA:46608"/>
        <dbReference type="Rhea" id="RHEA-COMP:11060"/>
        <dbReference type="Rhea" id="RHEA-COMP:11605"/>
        <dbReference type="ChEBI" id="CHEBI:15378"/>
        <dbReference type="ChEBI" id="CHEBI:30013"/>
        <dbReference type="ChEBI" id="CHEBI:30616"/>
        <dbReference type="ChEBI" id="CHEBI:61977"/>
        <dbReference type="ChEBI" id="CHEBI:456216"/>
        <dbReference type="EC" id="2.7.11.1"/>
    </reaction>
</comment>
<dbReference type="Pfam" id="PF00560">
    <property type="entry name" value="LRR_1"/>
    <property type="match status" value="3"/>
</dbReference>
<evidence type="ECO:0000256" key="16">
    <source>
        <dbReference type="ARBA" id="ARBA00023136"/>
    </source>
</evidence>
<dbReference type="InterPro" id="IPR000719">
    <property type="entry name" value="Prot_kinase_dom"/>
</dbReference>
<keyword evidence="5" id="KW-1003">Cell membrane</keyword>
<feature type="domain" description="Protein kinase" evidence="24">
    <location>
        <begin position="734"/>
        <end position="1016"/>
    </location>
</feature>
<feature type="signal peptide" evidence="23">
    <location>
        <begin position="1"/>
        <end position="22"/>
    </location>
</feature>
<dbReference type="SUPFAM" id="SSF52058">
    <property type="entry name" value="L domain-like"/>
    <property type="match status" value="2"/>
</dbReference>
<evidence type="ECO:0000256" key="1">
    <source>
        <dbReference type="ARBA" id="ARBA00004251"/>
    </source>
</evidence>
<comment type="subcellular location">
    <subcellularLocation>
        <location evidence="1">Cell membrane</location>
        <topology evidence="1">Single-pass type I membrane protein</topology>
    </subcellularLocation>
</comment>
<dbReference type="GO" id="GO:0005524">
    <property type="term" value="F:ATP binding"/>
    <property type="evidence" value="ECO:0007669"/>
    <property type="project" value="UniProtKB-UniRule"/>
</dbReference>
<dbReference type="PANTHER" id="PTHR48056">
    <property type="entry name" value="LRR RECEPTOR-LIKE SERINE/THREONINE-PROTEIN KINASE-RELATED"/>
    <property type="match status" value="1"/>
</dbReference>
<dbReference type="InterPro" id="IPR013210">
    <property type="entry name" value="LRR_N_plant-typ"/>
</dbReference>
<dbReference type="Gene3D" id="3.80.10.10">
    <property type="entry name" value="Ribonuclease Inhibitor"/>
    <property type="match status" value="2"/>
</dbReference>
<keyword evidence="6" id="KW-0723">Serine/threonine-protein kinase</keyword>
<evidence type="ECO:0000256" key="12">
    <source>
        <dbReference type="ARBA" id="ARBA00022741"/>
    </source>
</evidence>
<dbReference type="InterPro" id="IPR011009">
    <property type="entry name" value="Kinase-like_dom_sf"/>
</dbReference>
<gene>
    <name evidence="25" type="ORF">GSCOC_T00025524001</name>
</gene>
<dbReference type="GO" id="GO:0009617">
    <property type="term" value="P:response to bacterium"/>
    <property type="evidence" value="ECO:0007669"/>
    <property type="project" value="EnsemblPlants"/>
</dbReference>
<dbReference type="InterPro" id="IPR008271">
    <property type="entry name" value="Ser/Thr_kinase_AS"/>
</dbReference>
<dbReference type="InterPro" id="IPR017441">
    <property type="entry name" value="Protein_kinase_ATP_BS"/>
</dbReference>
<dbReference type="EMBL" id="HG739113">
    <property type="protein sequence ID" value="CDP07970.1"/>
    <property type="molecule type" value="Genomic_DNA"/>
</dbReference>
<dbReference type="OMA" id="SSNCCDW"/>
<dbReference type="Pfam" id="PF00069">
    <property type="entry name" value="Pkinase"/>
    <property type="match status" value="1"/>
</dbReference>
<dbReference type="PROSITE" id="PS00107">
    <property type="entry name" value="PROTEIN_KINASE_ATP"/>
    <property type="match status" value="1"/>
</dbReference>
<keyword evidence="11" id="KW-0677">Repeat</keyword>
<sequence length="1017" mass="111804">MREVWVIFVFLGFSLQALDVSSQNVTCNPNDMKALVDFLGGLDSSSRIVGWDANSSSPNCCNWAGIRCNSSSGRVVKLEVPQKRLSGKLPESFGNLSELRTLNLSKNYLKGSIPSTLLHLPNLEVLDLSCNGFSDSFPMSISLPSIQVFNISENSFRGPVPVGICNNSTKLQALKMGANKFSGNLAPGLGNCTSLEDLCLASNFLSGGLAEDLFHLSKLERLTLQDNKFSGNLNANIGNLSSLVYLDVSLNEFSGNLPDVFLRFGKLNYFAAQSNKFIGRIPMSLANSPTVATLSLRNNSLGDTLDLNCAAMTSLVSLDLGTNQFRGAIPVNLPTCPQLRTINLAKNSFTGQIPETFKNFQTLSYLSISNTSIHNLSSALATLQHCKNLTTLFLTLNFHNEQLPSDSALRFTKLRALVIANCKLTGTIPLWLTNSERLEVLDLSWNQLEGAIPSWFGGFQFLFYLDLSNNSLTGEIPKELTQLNSLISKSKTSDKPPPDLPFFVKRNVSAGGLQYNQILSLPPTLELGNNFLTGQIWPEFGNLKMLHFLDLKFNNLSGIIPSELSGMTSIECLDLSHNNLSGAIPPSLVNLSFLSTFSVAYNKLSGGIPNGGQFLLFPTSSFEGNPGLCSDSHNTSCPTGKQVPHASVRRAKTPRSTIIGMAIGIGFGSVFLIALFLLIALWSIRRKAIDPEKEGDDSEKDLEELGSSLVVLFQNKGSSKAISLDDLVKSTNSFDQSNIIGCGGFGLVYKAILSDGRKVAIKRLCGDGGQMDREFQAEVETLSRAQHPNLVLLQGYCIYRNDRLLIYSYMENGSLDYWLHEKIDGPSSLDWDCRLRIAQGAARGLAYLHQSCEPHILHRDIKSSNILLDENFEAHLADFGLARLILPYDTHVTTDLVGTLGYIPPEYGQASVATYKGDVYSFGVVLLELLTGKRPMDMCKPKENRDLISWVIQQKKDKRETEVFDPFIYEKEHAEELLWVLEIACLCLSDSPKARPSTQQLVSWLDNIHSPPSLYLC</sequence>
<evidence type="ECO:0000313" key="26">
    <source>
        <dbReference type="Proteomes" id="UP000295252"/>
    </source>
</evidence>